<dbReference type="PANTHER" id="PTHR10196">
    <property type="entry name" value="SUGAR KINASE"/>
    <property type="match status" value="1"/>
</dbReference>
<dbReference type="AlphaFoldDB" id="A0AA35CKX3"/>
<feature type="domain" description="Carbohydrate kinase FGGY N-terminal" evidence="8">
    <location>
        <begin position="9"/>
        <end position="247"/>
    </location>
</feature>
<evidence type="ECO:0000259" key="8">
    <source>
        <dbReference type="Pfam" id="PF00370"/>
    </source>
</evidence>
<keyword evidence="7" id="KW-0684">Rhamnose metabolism</keyword>
<keyword evidence="3" id="KW-0547">Nucleotide-binding</keyword>
<reference evidence="10" key="1">
    <citation type="submission" date="2022-03" db="EMBL/GenBank/DDBJ databases">
        <title>Complete genome sequence of Caldinitratiruptor microaerophilus.</title>
        <authorList>
            <person name="Mukaiyama R."/>
            <person name="Nishiyama T."/>
            <person name="Ueda K."/>
        </authorList>
    </citation>
    <scope>NUCLEOTIDE SEQUENCE</scope>
    <source>
        <strain evidence="10">JCM 16183</strain>
    </source>
</reference>
<dbReference type="CDD" id="cd07771">
    <property type="entry name" value="ASKHA_NBD_FGGY_RhaB-like"/>
    <property type="match status" value="1"/>
</dbReference>
<keyword evidence="4 10" id="KW-0418">Kinase</keyword>
<keyword evidence="6" id="KW-1015">Disulfide bond</keyword>
<gene>
    <name evidence="10" type="ORF">caldi_15040</name>
</gene>
<feature type="domain" description="Carbohydrate kinase FGGY C-terminal" evidence="9">
    <location>
        <begin position="258"/>
        <end position="449"/>
    </location>
</feature>
<dbReference type="InterPro" id="IPR018485">
    <property type="entry name" value="FGGY_C"/>
</dbReference>
<dbReference type="SUPFAM" id="SSF53067">
    <property type="entry name" value="Actin-like ATPase domain"/>
    <property type="match status" value="2"/>
</dbReference>
<protein>
    <submittedName>
        <fullName evidence="10">Carbohydrate kinase</fullName>
    </submittedName>
</protein>
<dbReference type="KEGG" id="cmic:caldi_15040"/>
<dbReference type="GO" id="GO:0005524">
    <property type="term" value="F:ATP binding"/>
    <property type="evidence" value="ECO:0007669"/>
    <property type="project" value="UniProtKB-KW"/>
</dbReference>
<dbReference type="EMBL" id="AP025628">
    <property type="protein sequence ID" value="BDG60414.1"/>
    <property type="molecule type" value="Genomic_DNA"/>
</dbReference>
<name>A0AA35CKX3_9FIRM</name>
<evidence type="ECO:0000256" key="6">
    <source>
        <dbReference type="ARBA" id="ARBA00023157"/>
    </source>
</evidence>
<dbReference type="GO" id="GO:0008993">
    <property type="term" value="F:rhamnulokinase activity"/>
    <property type="evidence" value="ECO:0007669"/>
    <property type="project" value="InterPro"/>
</dbReference>
<dbReference type="Pfam" id="PF00370">
    <property type="entry name" value="FGGY_N"/>
    <property type="match status" value="1"/>
</dbReference>
<sequence>MTEPIRAAAVDLGAESGRVVLGAFDGERLTVREVHRFPNAPLRLPTGLHWNLPGLYQSILEGLRRAAREDGSPVRSVGVDTWGVDFALVDRTGALIGLPFHYRDARTGGMVAVAEAAVGREEIFRRTGIQFMEINTLYQLLAMTRGGAPALQAADRLLMIPDLLHYWLTGSMANEWTNATTTQCVSVETGTWDRDLLGRLGIPTHFLPDLCPPGTDLGPLAPAVAEETGCGEARVVVPATHDTASAVAAVPGEGEHVAYVSSGTWSLVGVVASRPAVTEAALRINVTNEGGLGGSYRVLKNVMGLWLVQQIQRALARGGEEYTYEALTRLAGEAAGAPALFDPDDPAFLRPGDMPARIREACQRTGQAAPETVGGMVRSTLVSLACKYRWVLDRLEELLGRRLTAVHVVGGGSRNSLLCRLTADITGRTVWAGPAEATAIGNLLVQLTALGHLGSPADYPAVVRSSFPPQAYEPGGGEAAEETYRRWREVTGL</sequence>
<dbReference type="Proteomes" id="UP001163687">
    <property type="component" value="Chromosome"/>
</dbReference>
<dbReference type="InterPro" id="IPR018484">
    <property type="entry name" value="FGGY_N"/>
</dbReference>
<dbReference type="GO" id="GO:0019301">
    <property type="term" value="P:rhamnose catabolic process"/>
    <property type="evidence" value="ECO:0007669"/>
    <property type="project" value="InterPro"/>
</dbReference>
<dbReference type="Pfam" id="PF02782">
    <property type="entry name" value="FGGY_C"/>
    <property type="match status" value="1"/>
</dbReference>
<dbReference type="InterPro" id="IPR013449">
    <property type="entry name" value="Rhamnulokinase"/>
</dbReference>
<dbReference type="PANTHER" id="PTHR10196:SF93">
    <property type="entry name" value="L-RHAMNULOKINASE"/>
    <property type="match status" value="1"/>
</dbReference>
<evidence type="ECO:0000256" key="4">
    <source>
        <dbReference type="ARBA" id="ARBA00022777"/>
    </source>
</evidence>
<evidence type="ECO:0000256" key="7">
    <source>
        <dbReference type="ARBA" id="ARBA00023308"/>
    </source>
</evidence>
<dbReference type="GO" id="GO:0005829">
    <property type="term" value="C:cytosol"/>
    <property type="evidence" value="ECO:0007669"/>
    <property type="project" value="TreeGrafter"/>
</dbReference>
<evidence type="ECO:0000256" key="2">
    <source>
        <dbReference type="ARBA" id="ARBA00022679"/>
    </source>
</evidence>
<evidence type="ECO:0000259" key="9">
    <source>
        <dbReference type="Pfam" id="PF02782"/>
    </source>
</evidence>
<keyword evidence="2" id="KW-0808">Transferase</keyword>
<evidence type="ECO:0000256" key="3">
    <source>
        <dbReference type="ARBA" id="ARBA00022741"/>
    </source>
</evidence>
<accession>A0AA35CKX3</accession>
<keyword evidence="11" id="KW-1185">Reference proteome</keyword>
<evidence type="ECO:0000313" key="11">
    <source>
        <dbReference type="Proteomes" id="UP001163687"/>
    </source>
</evidence>
<dbReference type="GO" id="GO:0006071">
    <property type="term" value="P:glycerol metabolic process"/>
    <property type="evidence" value="ECO:0007669"/>
    <property type="project" value="TreeGrafter"/>
</dbReference>
<evidence type="ECO:0000313" key="10">
    <source>
        <dbReference type="EMBL" id="BDG60414.1"/>
    </source>
</evidence>
<evidence type="ECO:0000256" key="5">
    <source>
        <dbReference type="ARBA" id="ARBA00022840"/>
    </source>
</evidence>
<dbReference type="RefSeq" id="WP_264844439.1">
    <property type="nucleotide sequence ID" value="NZ_AP025628.1"/>
</dbReference>
<comment type="similarity">
    <text evidence="1">Belongs to the FGGY kinase family.</text>
</comment>
<dbReference type="Gene3D" id="3.30.420.40">
    <property type="match status" value="2"/>
</dbReference>
<proteinExistence type="inferred from homology"/>
<keyword evidence="5" id="KW-0067">ATP-binding</keyword>
<dbReference type="GO" id="GO:0004370">
    <property type="term" value="F:glycerol kinase activity"/>
    <property type="evidence" value="ECO:0007669"/>
    <property type="project" value="TreeGrafter"/>
</dbReference>
<organism evidence="10 11">
    <name type="scientific">Caldinitratiruptor microaerophilus</name>
    <dbReference type="NCBI Taxonomy" id="671077"/>
    <lineage>
        <taxon>Bacteria</taxon>
        <taxon>Bacillati</taxon>
        <taxon>Bacillota</taxon>
        <taxon>Clostridia</taxon>
        <taxon>Eubacteriales</taxon>
        <taxon>Symbiobacteriaceae</taxon>
        <taxon>Caldinitratiruptor</taxon>
    </lineage>
</organism>
<evidence type="ECO:0000256" key="1">
    <source>
        <dbReference type="ARBA" id="ARBA00009156"/>
    </source>
</evidence>
<dbReference type="InterPro" id="IPR043129">
    <property type="entry name" value="ATPase_NBD"/>
</dbReference>